<organism evidence="2 3">
    <name type="scientific">Cladophialophora chaetospira</name>
    <dbReference type="NCBI Taxonomy" id="386627"/>
    <lineage>
        <taxon>Eukaryota</taxon>
        <taxon>Fungi</taxon>
        <taxon>Dikarya</taxon>
        <taxon>Ascomycota</taxon>
        <taxon>Pezizomycotina</taxon>
        <taxon>Eurotiomycetes</taxon>
        <taxon>Chaetothyriomycetidae</taxon>
        <taxon>Chaetothyriales</taxon>
        <taxon>Herpotrichiellaceae</taxon>
        <taxon>Cladophialophora</taxon>
    </lineage>
</organism>
<evidence type="ECO:0000259" key="1">
    <source>
        <dbReference type="Pfam" id="PF01966"/>
    </source>
</evidence>
<dbReference type="PANTHER" id="PTHR35569">
    <property type="entry name" value="CYANAMIDE HYDRATASE DDI2-RELATED"/>
    <property type="match status" value="1"/>
</dbReference>
<proteinExistence type="predicted"/>
<dbReference type="PANTHER" id="PTHR35569:SF1">
    <property type="entry name" value="CYANAMIDE HYDRATASE DDI2-RELATED"/>
    <property type="match status" value="1"/>
</dbReference>
<comment type="caution">
    <text evidence="2">The sequence shown here is derived from an EMBL/GenBank/DDBJ whole genome shotgun (WGS) entry which is preliminary data.</text>
</comment>
<evidence type="ECO:0000313" key="2">
    <source>
        <dbReference type="EMBL" id="KAJ9614069.1"/>
    </source>
</evidence>
<accession>A0AA38XIJ7</accession>
<name>A0AA38XIJ7_9EURO</name>
<evidence type="ECO:0000313" key="3">
    <source>
        <dbReference type="Proteomes" id="UP001172673"/>
    </source>
</evidence>
<dbReference type="Proteomes" id="UP001172673">
    <property type="component" value="Unassembled WGS sequence"/>
</dbReference>
<gene>
    <name evidence="2" type="ORF">H2200_002205</name>
</gene>
<dbReference type="Pfam" id="PF01966">
    <property type="entry name" value="HD"/>
    <property type="match status" value="1"/>
</dbReference>
<dbReference type="EMBL" id="JAPDRK010000003">
    <property type="protein sequence ID" value="KAJ9614069.1"/>
    <property type="molecule type" value="Genomic_DNA"/>
</dbReference>
<sequence>MSTSSSLPKLPSGLAVPNTPLIAAALKYSRKHTTATTVNHCLRAAYFAVLLSRKLPAKDSEAVDLELIVYSNIMHDLGWSQDHTFISKDKRFEVDSADLARKYLEDSHYSGDWDKHRVQLMWDAIALHATPSFAQHKESEVTLAHLGVMADFFGPAFPGGAITIEEYKEIVTAFPRLEFRDQFLQIMCGLCAYKPETTYDNFVSDFGVAFGVDGKGKGKEEFEKARRATTFPHTLWHSLLACKQYE</sequence>
<feature type="domain" description="HD" evidence="1">
    <location>
        <begin position="38"/>
        <end position="133"/>
    </location>
</feature>
<dbReference type="Gene3D" id="1.10.3210.10">
    <property type="entry name" value="Hypothetical protein af1432"/>
    <property type="match status" value="1"/>
</dbReference>
<protein>
    <recommendedName>
        <fullName evidence="1">HD domain-containing protein</fullName>
    </recommendedName>
</protein>
<dbReference type="AlphaFoldDB" id="A0AA38XIJ7"/>
<reference evidence="2" key="1">
    <citation type="submission" date="2022-10" db="EMBL/GenBank/DDBJ databases">
        <title>Culturing micro-colonial fungi from biological soil crusts in the Mojave desert and describing Neophaeococcomyces mojavensis, and introducing the new genera and species Taxawa tesnikishii.</title>
        <authorList>
            <person name="Kurbessoian T."/>
            <person name="Stajich J.E."/>
        </authorList>
    </citation>
    <scope>NUCLEOTIDE SEQUENCE</scope>
    <source>
        <strain evidence="2">TK_41</strain>
    </source>
</reference>
<dbReference type="SUPFAM" id="SSF109604">
    <property type="entry name" value="HD-domain/PDEase-like"/>
    <property type="match status" value="1"/>
</dbReference>
<dbReference type="InterPro" id="IPR006674">
    <property type="entry name" value="HD_domain"/>
</dbReference>
<keyword evidence="3" id="KW-1185">Reference proteome</keyword>